<protein>
    <submittedName>
        <fullName evidence="3">Sarcolipin</fullName>
    </submittedName>
</protein>
<dbReference type="GO" id="GO:0016020">
    <property type="term" value="C:membrane"/>
    <property type="evidence" value="ECO:0007669"/>
    <property type="project" value="InterPro"/>
</dbReference>
<feature type="region of interest" description="Disordered" evidence="1">
    <location>
        <begin position="29"/>
        <end position="58"/>
    </location>
</feature>
<feature type="transmembrane region" description="Helical" evidence="2">
    <location>
        <begin position="147"/>
        <end position="165"/>
    </location>
</feature>
<keyword evidence="2" id="KW-0812">Transmembrane</keyword>
<reference evidence="3" key="1">
    <citation type="journal article" date="2023" name="Front. Mar. Sci.">
        <title>A new Merluccius polli reference genome to investigate the effects of global change in West African waters.</title>
        <authorList>
            <person name="Mateo J.L."/>
            <person name="Blanco-Fernandez C."/>
            <person name="Garcia-Vazquez E."/>
            <person name="Machado-Schiaffino G."/>
        </authorList>
    </citation>
    <scope>NUCLEOTIDE SEQUENCE</scope>
    <source>
        <strain evidence="3">C29</strain>
        <tissue evidence="3">Fin</tissue>
    </source>
</reference>
<dbReference type="InterPro" id="IPR008028">
    <property type="entry name" value="Sarcolipin"/>
</dbReference>
<dbReference type="CDD" id="cd20253">
    <property type="entry name" value="Sarcolipin"/>
    <property type="match status" value="1"/>
</dbReference>
<feature type="transmembrane region" description="Helical" evidence="2">
    <location>
        <begin position="114"/>
        <end position="135"/>
    </location>
</feature>
<evidence type="ECO:0000256" key="2">
    <source>
        <dbReference type="SAM" id="Phobius"/>
    </source>
</evidence>
<dbReference type="Proteomes" id="UP001174136">
    <property type="component" value="Unassembled WGS sequence"/>
</dbReference>
<dbReference type="AlphaFoldDB" id="A0AA47MM82"/>
<dbReference type="EMBL" id="JAOPHQ010003510">
    <property type="protein sequence ID" value="KAK0142665.1"/>
    <property type="molecule type" value="Genomic_DNA"/>
</dbReference>
<keyword evidence="2" id="KW-0472">Membrane</keyword>
<name>A0AA47MM82_MERPO</name>
<evidence type="ECO:0000313" key="4">
    <source>
        <dbReference type="Proteomes" id="UP001174136"/>
    </source>
</evidence>
<keyword evidence="2" id="KW-1133">Transmembrane helix</keyword>
<evidence type="ECO:0000313" key="3">
    <source>
        <dbReference type="EMBL" id="KAK0142665.1"/>
    </source>
</evidence>
<comment type="caution">
    <text evidence="3">The sequence shown here is derived from an EMBL/GenBank/DDBJ whole genome shotgun (WGS) entry which is preliminary data.</text>
</comment>
<dbReference type="GO" id="GO:0030234">
    <property type="term" value="F:enzyme regulator activity"/>
    <property type="evidence" value="ECO:0007669"/>
    <property type="project" value="InterPro"/>
</dbReference>
<organism evidence="3 4">
    <name type="scientific">Merluccius polli</name>
    <name type="common">Benguela hake</name>
    <name type="synonym">Merluccius cadenati</name>
    <dbReference type="NCBI Taxonomy" id="89951"/>
    <lineage>
        <taxon>Eukaryota</taxon>
        <taxon>Metazoa</taxon>
        <taxon>Chordata</taxon>
        <taxon>Craniata</taxon>
        <taxon>Vertebrata</taxon>
        <taxon>Euteleostomi</taxon>
        <taxon>Actinopterygii</taxon>
        <taxon>Neopterygii</taxon>
        <taxon>Teleostei</taxon>
        <taxon>Neoteleostei</taxon>
        <taxon>Acanthomorphata</taxon>
        <taxon>Zeiogadaria</taxon>
        <taxon>Gadariae</taxon>
        <taxon>Gadiformes</taxon>
        <taxon>Gadoidei</taxon>
        <taxon>Merlucciidae</taxon>
        <taxon>Merluccius</taxon>
    </lineage>
</organism>
<evidence type="ECO:0000256" key="1">
    <source>
        <dbReference type="SAM" id="MobiDB-lite"/>
    </source>
</evidence>
<feature type="transmembrane region" description="Helical" evidence="2">
    <location>
        <begin position="86"/>
        <end position="108"/>
    </location>
</feature>
<keyword evidence="4" id="KW-1185">Reference proteome</keyword>
<dbReference type="Pfam" id="PF05366">
    <property type="entry name" value="Sarcolipin"/>
    <property type="match status" value="1"/>
</dbReference>
<sequence>MRARPPGFSSLTSSLTAARRRSCGLRRRGNVGVTGAREEERARAPTELPDCRRSGRPVNSRQQRGLFLQRDKVLDQCEAFRKRHALLCLTGHVMGDFSLHLSSVILVIANPRLVMTVGRHTPVCCLLLLLLLGLQNNSWMDRSVQELFLNFMIVLMTVLLMWLLVKTYQD</sequence>
<proteinExistence type="predicted"/>
<gene>
    <name evidence="3" type="primary">Sln</name>
    <name evidence="3" type="ORF">N1851_019400</name>
</gene>
<feature type="compositionally biased region" description="Basic and acidic residues" evidence="1">
    <location>
        <begin position="36"/>
        <end position="53"/>
    </location>
</feature>
<accession>A0AA47MM82</accession>